<dbReference type="Gene3D" id="1.20.1280.50">
    <property type="match status" value="1"/>
</dbReference>
<dbReference type="SMART" id="SM00256">
    <property type="entry name" value="FBOX"/>
    <property type="match status" value="2"/>
</dbReference>
<evidence type="ECO:0000313" key="2">
    <source>
        <dbReference type="EMBL" id="KAG5597665.1"/>
    </source>
</evidence>
<sequence>MDIDWAIEIYFPEEIIVEILIRLPVHSLLRFKCASKFWKTLITSDHFKAKHYNYAKNNKKILITRWHPDHTTSYYCSSLSSPQPLQKLGCCPSNNKPNRYEVLCCCDGLSLLHFFYDYLLWNPSTNESIQLPYIDYQESIRSTFGLGYDSISDGYKILKIDNSGDDSRPPSKILALKSGSWRKIDNHPRIFHNSTYRDGPLTFVCGAFYWLSKDNVNNYFMVSLDISSEVYKEIPLPEGICNIPNMAFIKRDVSVIEGMLCAYCSCLHARAAGDTFKLWVMKDYGIKESWTILFNIQDRYIYYIIGIPKYIFGNDQILLIYNCGVCRGYRTSTGLSELFPAHHGTQRGLATEIYFPEKIIVEILIRLPVQSLLQFKCASKFWKTLITSEHFKGKHYNHAKNNKKILITRWFLDHTASYYCSSLSSAQPLQKLGSCPSNNKPNSTFGFGYDSISDDYKILKIDNIGGDDSRPPSKILALKSGSWRKIDNHPRIFHNSTYREDPLAFVCGAFHWLSNDNVNKYFMISLNISSEVYREIQLPEGICNIPNMRFIKRDVSVIEGMLCAYCSCLHAGSDTFKLW</sequence>
<dbReference type="PANTHER" id="PTHR31672">
    <property type="entry name" value="BNACNNG10540D PROTEIN"/>
    <property type="match status" value="1"/>
</dbReference>
<dbReference type="SUPFAM" id="SSF81383">
    <property type="entry name" value="F-box domain"/>
    <property type="match status" value="2"/>
</dbReference>
<comment type="caution">
    <text evidence="2">The sequence shown here is derived from an EMBL/GenBank/DDBJ whole genome shotgun (WGS) entry which is preliminary data.</text>
</comment>
<dbReference type="InterPro" id="IPR050796">
    <property type="entry name" value="SCF_F-box_component"/>
</dbReference>
<dbReference type="InterPro" id="IPR001810">
    <property type="entry name" value="F-box_dom"/>
</dbReference>
<dbReference type="Pfam" id="PF00646">
    <property type="entry name" value="F-box"/>
    <property type="match status" value="2"/>
</dbReference>
<keyword evidence="3" id="KW-1185">Reference proteome</keyword>
<dbReference type="AlphaFoldDB" id="A0A9J5YBF0"/>
<dbReference type="CDD" id="cd22157">
    <property type="entry name" value="F-box_AtFBW1-like"/>
    <property type="match status" value="2"/>
</dbReference>
<evidence type="ECO:0000313" key="3">
    <source>
        <dbReference type="Proteomes" id="UP000824120"/>
    </source>
</evidence>
<dbReference type="Pfam" id="PF08268">
    <property type="entry name" value="FBA_3"/>
    <property type="match status" value="2"/>
</dbReference>
<dbReference type="EMBL" id="JACXVP010000007">
    <property type="protein sequence ID" value="KAG5597665.1"/>
    <property type="molecule type" value="Genomic_DNA"/>
</dbReference>
<accession>A0A9J5YBF0</accession>
<dbReference type="NCBIfam" id="TIGR01640">
    <property type="entry name" value="F_box_assoc_1"/>
    <property type="match status" value="2"/>
</dbReference>
<gene>
    <name evidence="2" type="ORF">H5410_038897</name>
</gene>
<dbReference type="OrthoDB" id="1304285at2759"/>
<dbReference type="PANTHER" id="PTHR31672:SF13">
    <property type="entry name" value="F-BOX PROTEIN CPR30-LIKE"/>
    <property type="match status" value="1"/>
</dbReference>
<dbReference type="Proteomes" id="UP000824120">
    <property type="component" value="Chromosome 7"/>
</dbReference>
<reference evidence="2 3" key="1">
    <citation type="submission" date="2020-09" db="EMBL/GenBank/DDBJ databases">
        <title>De no assembly of potato wild relative species, Solanum commersonii.</title>
        <authorList>
            <person name="Cho K."/>
        </authorList>
    </citation>
    <scope>NUCLEOTIDE SEQUENCE [LARGE SCALE GENOMIC DNA]</scope>
    <source>
        <strain evidence="2">LZ3.2</strain>
        <tissue evidence="2">Leaf</tissue>
    </source>
</reference>
<dbReference type="InterPro" id="IPR013187">
    <property type="entry name" value="F-box-assoc_dom_typ3"/>
</dbReference>
<organism evidence="2 3">
    <name type="scientific">Solanum commersonii</name>
    <name type="common">Commerson's wild potato</name>
    <name type="synonym">Commerson's nightshade</name>
    <dbReference type="NCBI Taxonomy" id="4109"/>
    <lineage>
        <taxon>Eukaryota</taxon>
        <taxon>Viridiplantae</taxon>
        <taxon>Streptophyta</taxon>
        <taxon>Embryophyta</taxon>
        <taxon>Tracheophyta</taxon>
        <taxon>Spermatophyta</taxon>
        <taxon>Magnoliopsida</taxon>
        <taxon>eudicotyledons</taxon>
        <taxon>Gunneridae</taxon>
        <taxon>Pentapetalae</taxon>
        <taxon>asterids</taxon>
        <taxon>lamiids</taxon>
        <taxon>Solanales</taxon>
        <taxon>Solanaceae</taxon>
        <taxon>Solanoideae</taxon>
        <taxon>Solaneae</taxon>
        <taxon>Solanum</taxon>
    </lineage>
</organism>
<dbReference type="InterPro" id="IPR036047">
    <property type="entry name" value="F-box-like_dom_sf"/>
</dbReference>
<protein>
    <recommendedName>
        <fullName evidence="1">F-box domain-containing protein</fullName>
    </recommendedName>
</protein>
<evidence type="ECO:0000259" key="1">
    <source>
        <dbReference type="SMART" id="SM00256"/>
    </source>
</evidence>
<dbReference type="InterPro" id="IPR017451">
    <property type="entry name" value="F-box-assoc_interact_dom"/>
</dbReference>
<name>A0A9J5YBF0_SOLCO</name>
<feature type="domain" description="F-box" evidence="1">
    <location>
        <begin position="11"/>
        <end position="51"/>
    </location>
</feature>
<proteinExistence type="predicted"/>
<feature type="domain" description="F-box" evidence="1">
    <location>
        <begin position="355"/>
        <end position="395"/>
    </location>
</feature>